<dbReference type="EMBL" id="LT598487">
    <property type="protein sequence ID" value="SCV99627.1"/>
    <property type="molecule type" value="Genomic_DNA"/>
</dbReference>
<dbReference type="SUPFAM" id="SSF48452">
    <property type="entry name" value="TPR-like"/>
    <property type="match status" value="2"/>
</dbReference>
<evidence type="ECO:0000256" key="5">
    <source>
        <dbReference type="ARBA" id="ARBA00038251"/>
    </source>
</evidence>
<evidence type="ECO:0000256" key="2">
    <source>
        <dbReference type="ARBA" id="ARBA00004413"/>
    </source>
</evidence>
<accession>A0A1G4M714</accession>
<dbReference type="PANTHER" id="PTHR23083:SF464">
    <property type="entry name" value="TETRATRICOPEPTIDE REPEAT DOMAIN 7, ISOFORM A"/>
    <property type="match status" value="1"/>
</dbReference>
<keyword evidence="8" id="KW-1185">Reference proteome</keyword>
<evidence type="ECO:0000256" key="1">
    <source>
        <dbReference type="ARBA" id="ARBA00002550"/>
    </source>
</evidence>
<evidence type="ECO:0000256" key="3">
    <source>
        <dbReference type="ARBA" id="ARBA00004463"/>
    </source>
</evidence>
<evidence type="ECO:0000256" key="4">
    <source>
        <dbReference type="ARBA" id="ARBA00022583"/>
    </source>
</evidence>
<dbReference type="OrthoDB" id="29013at2759"/>
<dbReference type="CDD" id="cd23270">
    <property type="entry name" value="YPP1"/>
    <property type="match status" value="1"/>
</dbReference>
<dbReference type="InterPro" id="IPR011990">
    <property type="entry name" value="TPR-like_helical_dom_sf"/>
</dbReference>
<comment type="similarity">
    <text evidence="5">Belongs to the YPP1 family.</text>
</comment>
<protein>
    <recommendedName>
        <fullName evidence="6">Cargo-transport protein YPP1</fullName>
    </recommendedName>
</protein>
<dbReference type="AlphaFoldDB" id="A0A1G4M714"/>
<sequence length="730" mass="84087">MRRGDDSIEFALETCLVGSGVFFSRDKTLNKLLSLQYRVHFHIIEQEKINVAACKVLLGECLRAEKDLASDLHKKVLFNLVGILQYYASAHEESSNQLKQAQGLKIDNEAFEVFLNLENLYYRGLLEKDTKSVYVKELMGIVPKIPKETHALIFHYMQLIIDKLSMNWKTVLSSFPPSPLTYYIAVHLDYKGHDEDLLNIGKKYLAAAKFPTADEFNNFDLEEFHAVLQYYFRTQKSKISQQWKEVIVGSMSKTFQSMRVSKSAMCYFAHEGKIHESILNFVNLVNYNKNYEDLNNGKLFDFTSLIQVYQFILTKAAGHDIPHIFNYQETVERFLKLLETFYAHYSVPVIKKEDSLDWISNCTRLVLPRMLTKLLAKSWHTFYIQNSQSLSKLINNDNSYYLANSLSADPNNSTVKFQYAFTLAQRREIQLAIKFTKSAILETEPNNYQAWHLLALCESVNEDKDVSFKIVCSVLEAMREANEEGSISSARDKWQYIHLKLTQLSIMEDILGANDALELLPDLFQLFNNLFEKGESNIGAASNQTKEYLLQLLWLFASRLYMSAENQDEAEKSLSESLKVEAGFKNLNNNLAAGYLALEADGNKALKEFETVLFYDKLNVDAIVGIAKSLLPDVQVESQHKLVKIGTKPKLRRDGFSGERDRSAAFARLKLLLEQAIEKSIDAYNTPEVWWYLSQIYELYGDADRQEISLWNCVKFQELQPIRDFRNCNL</sequence>
<name>A0A1G4M714_LACFM</name>
<comment type="function">
    <text evidence="1">Involved in endocytosis.</text>
</comment>
<reference evidence="7 8" key="1">
    <citation type="submission" date="2016-03" db="EMBL/GenBank/DDBJ databases">
        <authorList>
            <person name="Devillers H."/>
        </authorList>
    </citation>
    <scope>NUCLEOTIDE SEQUENCE [LARGE SCALE GENOMIC DNA]</scope>
    <source>
        <strain evidence="7">CBS 6772</strain>
    </source>
</reference>
<dbReference type="OMA" id="VSFKIVC"/>
<dbReference type="GO" id="GO:0005886">
    <property type="term" value="C:plasma membrane"/>
    <property type="evidence" value="ECO:0007669"/>
    <property type="project" value="UniProtKB-SubCell"/>
</dbReference>
<organism evidence="7 8">
    <name type="scientific">Lachancea fermentati</name>
    <name type="common">Zygosaccharomyces fermentati</name>
    <dbReference type="NCBI Taxonomy" id="4955"/>
    <lineage>
        <taxon>Eukaryota</taxon>
        <taxon>Fungi</taxon>
        <taxon>Dikarya</taxon>
        <taxon>Ascomycota</taxon>
        <taxon>Saccharomycotina</taxon>
        <taxon>Saccharomycetes</taxon>
        <taxon>Saccharomycetales</taxon>
        <taxon>Saccharomycetaceae</taxon>
        <taxon>Lachancea</taxon>
    </lineage>
</organism>
<keyword evidence="4" id="KW-0254">Endocytosis</keyword>
<evidence type="ECO:0000313" key="7">
    <source>
        <dbReference type="EMBL" id="SCV99627.1"/>
    </source>
</evidence>
<dbReference type="Proteomes" id="UP000190831">
    <property type="component" value="Chromosome A"/>
</dbReference>
<gene>
    <name evidence="7" type="ORF">LAFE_0A07360G</name>
</gene>
<dbReference type="GO" id="GO:0006897">
    <property type="term" value="P:endocytosis"/>
    <property type="evidence" value="ECO:0007669"/>
    <property type="project" value="UniProtKB-KW"/>
</dbReference>
<proteinExistence type="inferred from homology"/>
<dbReference type="PANTHER" id="PTHR23083">
    <property type="entry name" value="TETRATRICOPEPTIDE REPEAT PROTEIN, TPR"/>
    <property type="match status" value="1"/>
</dbReference>
<dbReference type="Gene3D" id="1.25.40.10">
    <property type="entry name" value="Tetratricopeptide repeat domain"/>
    <property type="match status" value="1"/>
</dbReference>
<evidence type="ECO:0000313" key="8">
    <source>
        <dbReference type="Proteomes" id="UP000190831"/>
    </source>
</evidence>
<evidence type="ECO:0000256" key="6">
    <source>
        <dbReference type="ARBA" id="ARBA00039231"/>
    </source>
</evidence>
<dbReference type="STRING" id="4955.A0A1G4M714"/>
<dbReference type="InterPro" id="IPR051722">
    <property type="entry name" value="Endocytosis_PI4K-reg_protein"/>
</dbReference>
<comment type="subcellular location">
    <subcellularLocation>
        <location evidence="2">Cell membrane</location>
        <topology evidence="2">Peripheral membrane protein</topology>
        <orientation evidence="2">Cytoplasmic side</orientation>
    </subcellularLocation>
    <subcellularLocation>
        <location evidence="3">Cytoplasmic granule</location>
    </subcellularLocation>
</comment>